<feature type="non-terminal residue" evidence="3">
    <location>
        <position position="30"/>
    </location>
</feature>
<protein>
    <submittedName>
        <fullName evidence="3">DUF3330 domain-containing protein</fullName>
    </submittedName>
</protein>
<evidence type="ECO:0000313" key="3">
    <source>
        <dbReference type="EMBL" id="ECZ1552478.1"/>
    </source>
</evidence>
<reference evidence="3" key="1">
    <citation type="submission" date="2019-09" db="EMBL/GenBank/DDBJ databases">
        <authorList>
            <consortium name="GenomeTrakr network: Whole genome sequencing for foodborne pathogen traceback"/>
        </authorList>
    </citation>
    <scope>NUCLEOTIDE SEQUENCE</scope>
    <source>
        <strain evidence="3">FSIS21925579</strain>
    </source>
</reference>
<reference evidence="2" key="2">
    <citation type="submission" date="2019-09" db="EMBL/GenBank/DDBJ databases">
        <authorList>
            <consortium name="NARMS: The National Antimicrobial Resistance Monitoring System"/>
        </authorList>
    </citation>
    <scope>NUCLEOTIDE SEQUENCE</scope>
    <source>
        <strain evidence="2">19PA08CB28-S</strain>
    </source>
</reference>
<evidence type="ECO:0000256" key="1">
    <source>
        <dbReference type="SAM" id="MobiDB-lite"/>
    </source>
</evidence>
<comment type="caution">
    <text evidence="3">The sequence shown here is derived from an EMBL/GenBank/DDBJ whole genome shotgun (WGS) entry which is preliminary data.</text>
</comment>
<gene>
    <name evidence="2" type="ORF">F1L07_23775</name>
    <name evidence="3" type="ORF">F7U47_21410</name>
</gene>
<sequence length="30" mass="3270">MMRCRPSLVRGRAAQVNPGGFTTPARRPSV</sequence>
<dbReference type="EMBL" id="AALFNL010000067">
    <property type="protein sequence ID" value="ECZ1552478.1"/>
    <property type="molecule type" value="Genomic_DNA"/>
</dbReference>
<accession>A0A619RYA0</accession>
<organism evidence="3">
    <name type="scientific">Salmonella enterica</name>
    <name type="common">Salmonella choleraesuis</name>
    <dbReference type="NCBI Taxonomy" id="28901"/>
    <lineage>
        <taxon>Bacteria</taxon>
        <taxon>Pseudomonadati</taxon>
        <taxon>Pseudomonadota</taxon>
        <taxon>Gammaproteobacteria</taxon>
        <taxon>Enterobacterales</taxon>
        <taxon>Enterobacteriaceae</taxon>
        <taxon>Salmonella</taxon>
    </lineage>
</organism>
<feature type="region of interest" description="Disordered" evidence="1">
    <location>
        <begin position="1"/>
        <end position="30"/>
    </location>
</feature>
<dbReference type="EMBL" id="AAKGHH010000045">
    <property type="protein sequence ID" value="ECR4725500.1"/>
    <property type="molecule type" value="Genomic_DNA"/>
</dbReference>
<proteinExistence type="predicted"/>
<evidence type="ECO:0000313" key="2">
    <source>
        <dbReference type="EMBL" id="ECR4725500.1"/>
    </source>
</evidence>
<name>A0A619RYA0_SALER</name>
<dbReference type="AlphaFoldDB" id="A0A619RYA0"/>